<dbReference type="InterPro" id="IPR007842">
    <property type="entry name" value="HEPN_dom"/>
</dbReference>
<dbReference type="Pfam" id="PF05168">
    <property type="entry name" value="HEPN"/>
    <property type="match status" value="1"/>
</dbReference>
<sequence length="125" mass="14094">MERKAWENLAAARVLLDVEDPCPNAAASRAYYAAYHACWHAMNEAGIPTPEVRSGVYYFLHEPLPYETRRTGVLDEQASEGLYDLGRLRVAADYLEEDLTVERARTALETATAIVRHVLGEEPTW</sequence>
<dbReference type="Proteomes" id="UP001611383">
    <property type="component" value="Chromosome"/>
</dbReference>
<evidence type="ECO:0000313" key="3">
    <source>
        <dbReference type="Proteomes" id="UP001611383"/>
    </source>
</evidence>
<evidence type="ECO:0000259" key="1">
    <source>
        <dbReference type="Pfam" id="PF05168"/>
    </source>
</evidence>
<keyword evidence="3" id="KW-1185">Reference proteome</keyword>
<dbReference type="EMBL" id="CP043494">
    <property type="protein sequence ID" value="WNG46726.1"/>
    <property type="molecule type" value="Genomic_DNA"/>
</dbReference>
<proteinExistence type="predicted"/>
<accession>A0ABY9WSG1</accession>
<evidence type="ECO:0000313" key="2">
    <source>
        <dbReference type="EMBL" id="WNG46726.1"/>
    </source>
</evidence>
<dbReference type="Gene3D" id="1.20.120.330">
    <property type="entry name" value="Nucleotidyltransferases domain 2"/>
    <property type="match status" value="1"/>
</dbReference>
<feature type="domain" description="HEPN" evidence="1">
    <location>
        <begin position="3"/>
        <end position="117"/>
    </location>
</feature>
<protein>
    <submittedName>
        <fullName evidence="2">HEPN domain-containing protein</fullName>
    </submittedName>
</protein>
<name>A0ABY9WSG1_9BACT</name>
<organism evidence="2 3">
    <name type="scientific">Archangium minus</name>
    <dbReference type="NCBI Taxonomy" id="83450"/>
    <lineage>
        <taxon>Bacteria</taxon>
        <taxon>Pseudomonadati</taxon>
        <taxon>Myxococcota</taxon>
        <taxon>Myxococcia</taxon>
        <taxon>Myxococcales</taxon>
        <taxon>Cystobacterineae</taxon>
        <taxon>Archangiaceae</taxon>
        <taxon>Archangium</taxon>
    </lineage>
</organism>
<gene>
    <name evidence="2" type="ORF">F0U60_23360</name>
</gene>
<dbReference type="RefSeq" id="WP_395823428.1">
    <property type="nucleotide sequence ID" value="NZ_CP043494.1"/>
</dbReference>
<reference evidence="2 3" key="1">
    <citation type="submission" date="2019-08" db="EMBL/GenBank/DDBJ databases">
        <title>Archangium and Cystobacter genomes.</title>
        <authorList>
            <person name="Chen I.-C.K."/>
            <person name="Wielgoss S."/>
        </authorList>
    </citation>
    <scope>NUCLEOTIDE SEQUENCE [LARGE SCALE GENOMIC DNA]</scope>
    <source>
        <strain evidence="2 3">Cbm 6</strain>
    </source>
</reference>